<proteinExistence type="predicted"/>
<keyword evidence="2" id="KW-1185">Reference proteome</keyword>
<dbReference type="Proteomes" id="UP000030960">
    <property type="component" value="Unassembled WGS sequence"/>
</dbReference>
<evidence type="ECO:0000313" key="2">
    <source>
        <dbReference type="Proteomes" id="UP000030960"/>
    </source>
</evidence>
<gene>
    <name evidence="1" type="ORF">OA50_02525</name>
</gene>
<sequence length="131" mass="13674">MKLLTATTAALAFSITLAGGAAAQNCDSRGSNWQGRIDIGSTIYGFELRRLTCAADSMWNYYVWTTTARWEGTATVGMTGRSLSVVTATGGLAGCSLSGTWYPRDVTNGLPYRGNGSASCGGGGTWSANIR</sequence>
<accession>A0A0B3S8J1</accession>
<dbReference type="RefSeq" id="WP_043141727.1">
    <property type="nucleotide sequence ID" value="NZ_AP022337.1"/>
</dbReference>
<reference evidence="1 2" key="1">
    <citation type="submission" date="2014-10" db="EMBL/GenBank/DDBJ databases">
        <title>Genome sequence of Ponticoccus sp. strain UMTAT08 isolated from clonal culture of toxic dinoflagellate Alexandrium tamiyavanichii.</title>
        <authorList>
            <person name="Gan H.Y."/>
            <person name="Muhd D.-D."/>
            <person name="Mohd Noor M.E."/>
            <person name="Yeong Y.S."/>
            <person name="Usup G."/>
        </authorList>
    </citation>
    <scope>NUCLEOTIDE SEQUENCE [LARGE SCALE GENOMIC DNA]</scope>
    <source>
        <strain evidence="1 2">UMTAT08</strain>
    </source>
</reference>
<dbReference type="EMBL" id="JSUQ01000009">
    <property type="protein sequence ID" value="KHQ52981.1"/>
    <property type="molecule type" value="Genomic_DNA"/>
</dbReference>
<accession>A0A225QNT8</accession>
<protein>
    <submittedName>
        <fullName evidence="1">Uncharacterized protein</fullName>
    </submittedName>
</protein>
<dbReference type="AlphaFoldDB" id="A0A0B3S8J1"/>
<name>A0A0B3S8J1_9RHOB</name>
<organism evidence="1 2">
    <name type="scientific">Mameliella alba</name>
    <dbReference type="NCBI Taxonomy" id="561184"/>
    <lineage>
        <taxon>Bacteria</taxon>
        <taxon>Pseudomonadati</taxon>
        <taxon>Pseudomonadota</taxon>
        <taxon>Alphaproteobacteria</taxon>
        <taxon>Rhodobacterales</taxon>
        <taxon>Roseobacteraceae</taxon>
        <taxon>Mameliella</taxon>
    </lineage>
</organism>
<comment type="caution">
    <text evidence="1">The sequence shown here is derived from an EMBL/GenBank/DDBJ whole genome shotgun (WGS) entry which is preliminary data.</text>
</comment>
<dbReference type="OrthoDB" id="7857504at2"/>
<evidence type="ECO:0000313" key="1">
    <source>
        <dbReference type="EMBL" id="KHQ52981.1"/>
    </source>
</evidence>
<dbReference type="GeneID" id="66502250"/>